<dbReference type="Proteomes" id="UP000545876">
    <property type="component" value="Unassembled WGS sequence"/>
</dbReference>
<keyword evidence="2" id="KW-0813">Transport</keyword>
<dbReference type="GO" id="GO:0015833">
    <property type="term" value="P:peptide transport"/>
    <property type="evidence" value="ECO:0007669"/>
    <property type="project" value="TreeGrafter"/>
</dbReference>
<dbReference type="Gene3D" id="3.90.76.10">
    <property type="entry name" value="Dipeptide-binding Protein, Domain 1"/>
    <property type="match status" value="1"/>
</dbReference>
<dbReference type="Gene3D" id="3.10.105.10">
    <property type="entry name" value="Dipeptide-binding Protein, Domain 3"/>
    <property type="match status" value="1"/>
</dbReference>
<dbReference type="InterPro" id="IPR000914">
    <property type="entry name" value="SBP_5_dom"/>
</dbReference>
<dbReference type="InterPro" id="IPR030678">
    <property type="entry name" value="Peptide/Ni-bd"/>
</dbReference>
<evidence type="ECO:0000256" key="4">
    <source>
        <dbReference type="SAM" id="Phobius"/>
    </source>
</evidence>
<reference evidence="6 7" key="1">
    <citation type="journal article" date="2020" name="Biotechnol. Biofuels">
        <title>New insights from the biogas microbiome by comprehensive genome-resolved metagenomics of nearly 1600 species originating from multiple anaerobic digesters.</title>
        <authorList>
            <person name="Campanaro S."/>
            <person name="Treu L."/>
            <person name="Rodriguez-R L.M."/>
            <person name="Kovalovszki A."/>
            <person name="Ziels R.M."/>
            <person name="Maus I."/>
            <person name="Zhu X."/>
            <person name="Kougias P.G."/>
            <person name="Basile A."/>
            <person name="Luo G."/>
            <person name="Schluter A."/>
            <person name="Konstantinidis K.T."/>
            <person name="Angelidaki I."/>
        </authorList>
    </citation>
    <scope>NUCLEOTIDE SEQUENCE [LARGE SCALE GENOMIC DNA]</scope>
    <source>
        <strain evidence="6">AS06rmzACSIP_65</strain>
    </source>
</reference>
<sequence>MKKAKKVKDSPKESSIMKSVLEELNVKASPIQEKKKFDLRDIFWNYPEFLISTYRKFIPLSYIILFGLLVFLFVLILNSNSFANSLRRSNSDDTFVEGVVGGVNTLNPIFVTNNYIERSLESLIFEKFVNIDSNGQPYSGIAKNWEVKENGLVYIFTIDKGHFWHDGTEVTIDDVIFTFNSAIELSKEAGFDSVGLAFAEMEVNKIDENTIQLKINEANPVFFRAISIYILPQKHLKDVEINKIAFAPFSKAPIGSGKYSFVKMDTTSVFLVDSAYDRYEPKIKNFVFKLYPDDKSLEMAFRVGRLDSIGSWDRTLSNYVKEYSNFVNYEIVIPDREKLVFINIRKESLKDRNIRNSLNLLLDKEKLLDEYNIGGKVLKGPYPSSSWAFNKDVDFHDYNPSKAGEILKSLGYSINPNSGYFENAQGEVLTFTMSYLSNPSNNRLVKLIVDYYKKEGIFIKLEELDYERITQELIATRNFELLLYEIETSVDPDQYNLWHSLKINYPDLNLSGYEYDRVDILLEEGRQSLDRAVRKQKYLQFQKYLVADSPAIFLYNPLFEYYVRENLEGIDFSNISHSYERFHNIEDWYWK</sequence>
<organism evidence="6 7">
    <name type="scientific">Candidatus Dojkabacteria bacterium</name>
    <dbReference type="NCBI Taxonomy" id="2099670"/>
    <lineage>
        <taxon>Bacteria</taxon>
        <taxon>Candidatus Dojkabacteria</taxon>
    </lineage>
</organism>
<dbReference type="AlphaFoldDB" id="A0A847D181"/>
<feature type="transmembrane region" description="Helical" evidence="4">
    <location>
        <begin position="57"/>
        <end position="77"/>
    </location>
</feature>
<evidence type="ECO:0000313" key="6">
    <source>
        <dbReference type="EMBL" id="NLD25401.1"/>
    </source>
</evidence>
<dbReference type="EMBL" id="JAAZBX010000007">
    <property type="protein sequence ID" value="NLD25401.1"/>
    <property type="molecule type" value="Genomic_DNA"/>
</dbReference>
<proteinExistence type="inferred from homology"/>
<dbReference type="Pfam" id="PF00496">
    <property type="entry name" value="SBP_bac_5"/>
    <property type="match status" value="1"/>
</dbReference>
<evidence type="ECO:0000256" key="3">
    <source>
        <dbReference type="ARBA" id="ARBA00022729"/>
    </source>
</evidence>
<dbReference type="PANTHER" id="PTHR30290">
    <property type="entry name" value="PERIPLASMIC BINDING COMPONENT OF ABC TRANSPORTER"/>
    <property type="match status" value="1"/>
</dbReference>
<keyword evidence="4" id="KW-1133">Transmembrane helix</keyword>
<dbReference type="GO" id="GO:1904680">
    <property type="term" value="F:peptide transmembrane transporter activity"/>
    <property type="evidence" value="ECO:0007669"/>
    <property type="project" value="TreeGrafter"/>
</dbReference>
<accession>A0A847D181</accession>
<name>A0A847D181_9BACT</name>
<evidence type="ECO:0000256" key="2">
    <source>
        <dbReference type="ARBA" id="ARBA00022448"/>
    </source>
</evidence>
<keyword evidence="4" id="KW-0472">Membrane</keyword>
<dbReference type="Gene3D" id="3.40.190.10">
    <property type="entry name" value="Periplasmic binding protein-like II"/>
    <property type="match status" value="1"/>
</dbReference>
<evidence type="ECO:0000259" key="5">
    <source>
        <dbReference type="Pfam" id="PF00496"/>
    </source>
</evidence>
<dbReference type="InterPro" id="IPR039424">
    <property type="entry name" value="SBP_5"/>
</dbReference>
<dbReference type="GO" id="GO:0043190">
    <property type="term" value="C:ATP-binding cassette (ABC) transporter complex"/>
    <property type="evidence" value="ECO:0007669"/>
    <property type="project" value="InterPro"/>
</dbReference>
<evidence type="ECO:0000313" key="7">
    <source>
        <dbReference type="Proteomes" id="UP000545876"/>
    </source>
</evidence>
<comment type="caution">
    <text evidence="6">The sequence shown here is derived from an EMBL/GenBank/DDBJ whole genome shotgun (WGS) entry which is preliminary data.</text>
</comment>
<gene>
    <name evidence="6" type="ORF">GX656_02055</name>
</gene>
<feature type="domain" description="Solute-binding protein family 5" evidence="5">
    <location>
        <begin position="137"/>
        <end position="500"/>
    </location>
</feature>
<comment type="similarity">
    <text evidence="1">Belongs to the bacterial solute-binding protein 5 family.</text>
</comment>
<keyword evidence="3" id="KW-0732">Signal</keyword>
<protein>
    <recommendedName>
        <fullName evidence="5">Solute-binding protein family 5 domain-containing protein</fullName>
    </recommendedName>
</protein>
<keyword evidence="4" id="KW-0812">Transmembrane</keyword>
<dbReference type="PIRSF" id="PIRSF002741">
    <property type="entry name" value="MppA"/>
    <property type="match status" value="1"/>
</dbReference>
<dbReference type="PANTHER" id="PTHR30290:SF9">
    <property type="entry name" value="OLIGOPEPTIDE-BINDING PROTEIN APPA"/>
    <property type="match status" value="1"/>
</dbReference>
<dbReference type="GO" id="GO:0042597">
    <property type="term" value="C:periplasmic space"/>
    <property type="evidence" value="ECO:0007669"/>
    <property type="project" value="UniProtKB-ARBA"/>
</dbReference>
<evidence type="ECO:0000256" key="1">
    <source>
        <dbReference type="ARBA" id="ARBA00005695"/>
    </source>
</evidence>
<dbReference type="SUPFAM" id="SSF53850">
    <property type="entry name" value="Periplasmic binding protein-like II"/>
    <property type="match status" value="1"/>
</dbReference>